<organism evidence="1 2">
    <name type="scientific">Miscanthus lutarioriparius</name>
    <dbReference type="NCBI Taxonomy" id="422564"/>
    <lineage>
        <taxon>Eukaryota</taxon>
        <taxon>Viridiplantae</taxon>
        <taxon>Streptophyta</taxon>
        <taxon>Embryophyta</taxon>
        <taxon>Tracheophyta</taxon>
        <taxon>Spermatophyta</taxon>
        <taxon>Magnoliopsida</taxon>
        <taxon>Liliopsida</taxon>
        <taxon>Poales</taxon>
        <taxon>Poaceae</taxon>
        <taxon>PACMAD clade</taxon>
        <taxon>Panicoideae</taxon>
        <taxon>Andropogonodae</taxon>
        <taxon>Andropogoneae</taxon>
        <taxon>Saccharinae</taxon>
        <taxon>Miscanthus</taxon>
    </lineage>
</organism>
<comment type="caution">
    <text evidence="1">The sequence shown here is derived from an EMBL/GenBank/DDBJ whole genome shotgun (WGS) entry which is preliminary data.</text>
</comment>
<evidence type="ECO:0000313" key="2">
    <source>
        <dbReference type="Proteomes" id="UP000604825"/>
    </source>
</evidence>
<evidence type="ECO:0000313" key="1">
    <source>
        <dbReference type="EMBL" id="CAD6341534.1"/>
    </source>
</evidence>
<reference evidence="1" key="1">
    <citation type="submission" date="2020-10" db="EMBL/GenBank/DDBJ databases">
        <authorList>
            <person name="Han B."/>
            <person name="Lu T."/>
            <person name="Zhao Q."/>
            <person name="Huang X."/>
            <person name="Zhao Y."/>
        </authorList>
    </citation>
    <scope>NUCLEOTIDE SEQUENCE</scope>
</reference>
<sequence>MAESGSTSFTPGDGALALLWPNVVGGRGAMLLELISSLGGRFPCSLLSEEVFLIVVAGMLQVSVDVGTVGSWLQVSASASSLPWRCADCASCSWLSSFWQSWVRSS</sequence>
<gene>
    <name evidence="1" type="ORF">NCGR_LOCUS65632</name>
</gene>
<protein>
    <submittedName>
        <fullName evidence="1">Uncharacterized protein</fullName>
    </submittedName>
</protein>
<name>A0A811SJU6_9POAL</name>
<proteinExistence type="predicted"/>
<dbReference type="EMBL" id="CAJGYO010000236">
    <property type="protein sequence ID" value="CAD6341534.1"/>
    <property type="molecule type" value="Genomic_DNA"/>
</dbReference>
<dbReference type="AlphaFoldDB" id="A0A811SJU6"/>
<accession>A0A811SJU6</accession>
<dbReference type="Proteomes" id="UP000604825">
    <property type="component" value="Unassembled WGS sequence"/>
</dbReference>
<keyword evidence="2" id="KW-1185">Reference proteome</keyword>